<dbReference type="CDD" id="cd19821">
    <property type="entry name" value="Bbox1_BBX-like"/>
    <property type="match status" value="2"/>
</dbReference>
<evidence type="ECO:0000313" key="7">
    <source>
        <dbReference type="Proteomes" id="UP001327560"/>
    </source>
</evidence>
<dbReference type="GO" id="GO:0008270">
    <property type="term" value="F:zinc ion binding"/>
    <property type="evidence" value="ECO:0007669"/>
    <property type="project" value="UniProtKB-KW"/>
</dbReference>
<keyword evidence="1" id="KW-0479">Metal-binding</keyword>
<dbReference type="Proteomes" id="UP001327560">
    <property type="component" value="Chromosome 6"/>
</dbReference>
<feature type="domain" description="B box-type" evidence="5">
    <location>
        <begin position="43"/>
        <end position="90"/>
    </location>
</feature>
<keyword evidence="3" id="KW-0862">Zinc</keyword>
<protein>
    <recommendedName>
        <fullName evidence="5">B box-type domain-containing protein</fullName>
    </recommendedName>
</protein>
<dbReference type="PANTHER" id="PTHR31717:SF138">
    <property type="entry name" value="CONSTANS-LIKE PROTEIN DAYS TO HEADING ON CHROMOSOME 2"/>
    <property type="match status" value="1"/>
</dbReference>
<dbReference type="InterPro" id="IPR049808">
    <property type="entry name" value="CONSTANS-like_Bbox1"/>
</dbReference>
<evidence type="ECO:0000256" key="3">
    <source>
        <dbReference type="ARBA" id="ARBA00022833"/>
    </source>
</evidence>
<dbReference type="PANTHER" id="PTHR31717">
    <property type="entry name" value="ZINC FINGER PROTEIN CONSTANS-LIKE 10"/>
    <property type="match status" value="1"/>
</dbReference>
<reference evidence="6 7" key="1">
    <citation type="submission" date="2023-10" db="EMBL/GenBank/DDBJ databases">
        <title>Chromosome-scale genome assembly provides insights into flower coloration mechanisms of Canna indica.</title>
        <authorList>
            <person name="Li C."/>
        </authorList>
    </citation>
    <scope>NUCLEOTIDE SEQUENCE [LARGE SCALE GENOMIC DNA]</scope>
    <source>
        <tissue evidence="6">Flower</tissue>
    </source>
</reference>
<evidence type="ECO:0000313" key="6">
    <source>
        <dbReference type="EMBL" id="WOL12092.1"/>
    </source>
</evidence>
<evidence type="ECO:0000256" key="4">
    <source>
        <dbReference type="PROSITE-ProRule" id="PRU00024"/>
    </source>
</evidence>
<accession>A0AAQ3KUR3</accession>
<evidence type="ECO:0000259" key="5">
    <source>
        <dbReference type="PROSITE" id="PS50119"/>
    </source>
</evidence>
<proteinExistence type="predicted"/>
<evidence type="ECO:0000256" key="2">
    <source>
        <dbReference type="ARBA" id="ARBA00022771"/>
    </source>
</evidence>
<organism evidence="6 7">
    <name type="scientific">Canna indica</name>
    <name type="common">Indian-shot</name>
    <dbReference type="NCBI Taxonomy" id="4628"/>
    <lineage>
        <taxon>Eukaryota</taxon>
        <taxon>Viridiplantae</taxon>
        <taxon>Streptophyta</taxon>
        <taxon>Embryophyta</taxon>
        <taxon>Tracheophyta</taxon>
        <taxon>Spermatophyta</taxon>
        <taxon>Magnoliopsida</taxon>
        <taxon>Liliopsida</taxon>
        <taxon>Zingiberales</taxon>
        <taxon>Cannaceae</taxon>
        <taxon>Canna</taxon>
    </lineage>
</organism>
<name>A0AAQ3KUR3_9LILI</name>
<dbReference type="EMBL" id="CP136895">
    <property type="protein sequence ID" value="WOL12092.1"/>
    <property type="molecule type" value="Genomic_DNA"/>
</dbReference>
<keyword evidence="2 4" id="KW-0863">Zinc-finger</keyword>
<evidence type="ECO:0000256" key="1">
    <source>
        <dbReference type="ARBA" id="ARBA00022723"/>
    </source>
</evidence>
<gene>
    <name evidence="6" type="ORF">Cni_G20856</name>
</gene>
<dbReference type="SMART" id="SM00336">
    <property type="entry name" value="BBOX"/>
    <property type="match status" value="2"/>
</dbReference>
<dbReference type="PROSITE" id="PS50119">
    <property type="entry name" value="ZF_BBOX"/>
    <property type="match status" value="2"/>
</dbReference>
<keyword evidence="7" id="KW-1185">Reference proteome</keyword>
<dbReference type="AlphaFoldDB" id="A0AAQ3KUR3"/>
<sequence>MSTLCDLCGVQRCMVFCRSDAAYLCLSCDHDVHSSNGLAWRHSRTLLCDRCTTQPAMVRCIDENVSLCQTCDWNDHGTSSLAPGHQRKAINCYSGCPSVADFPRIWPSPEFPHVPESNFDQGLGLMTINENSTNNCLGLPENSFSIDIEGAGKLNDLEAVDQYSSWLGSSLSAVDPRPGTADQPIAPVASTTSKLFCPGGNDAEFCKDDFCADLDFTFENYEDLLDSPHDQSEFLFNDVRIDSFVNVNEKSSSNSNFEGQIVAEASNMGQIKSLQIACSNAVSADSAMPNLGQNADSNLYFPFRQTQSLSFSGLTGESSVGDYQDCGMSSMLLTGEPLLCPVGPESSLLPTRQDSLLRYKEKRNKRNPYGQLELRVGSVLEAPHVALEPDEPAPSQQKVKFEFAISPRVRAGVVPGAPT</sequence>
<dbReference type="InterPro" id="IPR000315">
    <property type="entry name" value="Znf_B-box"/>
</dbReference>
<feature type="domain" description="B box-type" evidence="5">
    <location>
        <begin position="1"/>
        <end position="47"/>
    </location>
</feature>